<reference evidence="5" key="1">
    <citation type="journal article" date="2019" name="Int. J. Syst. Evol. Microbiol.">
        <title>The Global Catalogue of Microorganisms (GCM) 10K type strain sequencing project: providing services to taxonomists for standard genome sequencing and annotation.</title>
        <authorList>
            <consortium name="The Broad Institute Genomics Platform"/>
            <consortium name="The Broad Institute Genome Sequencing Center for Infectious Disease"/>
            <person name="Wu L."/>
            <person name="Ma J."/>
        </authorList>
    </citation>
    <scope>NUCLEOTIDE SEQUENCE [LARGE SCALE GENOMIC DNA]</scope>
    <source>
        <strain evidence="5">CECT 7184</strain>
    </source>
</reference>
<dbReference type="PIRSF" id="PIRSF000126">
    <property type="entry name" value="11-beta-HSD1"/>
    <property type="match status" value="1"/>
</dbReference>
<dbReference type="PANTHER" id="PTHR42879:SF2">
    <property type="entry name" value="3-OXOACYL-[ACYL-CARRIER-PROTEIN] REDUCTASE FABG"/>
    <property type="match status" value="1"/>
</dbReference>
<dbReference type="Proteomes" id="UP001596142">
    <property type="component" value="Unassembled WGS sequence"/>
</dbReference>
<dbReference type="RefSeq" id="WP_385942964.1">
    <property type="nucleotide sequence ID" value="NZ_JBHSOZ010000010.1"/>
</dbReference>
<dbReference type="EMBL" id="JBHSOZ010000010">
    <property type="protein sequence ID" value="MFC5714322.1"/>
    <property type="molecule type" value="Genomic_DNA"/>
</dbReference>
<proteinExistence type="inferred from homology"/>
<dbReference type="InterPro" id="IPR020904">
    <property type="entry name" value="Sc_DH/Rdtase_CS"/>
</dbReference>
<dbReference type="InterPro" id="IPR057326">
    <property type="entry name" value="KR_dom"/>
</dbReference>
<keyword evidence="5" id="KW-1185">Reference proteome</keyword>
<organism evidence="4 5">
    <name type="scientific">Thalassorhabdus alkalitolerans</name>
    <dbReference type="NCBI Taxonomy" id="2282697"/>
    <lineage>
        <taxon>Bacteria</taxon>
        <taxon>Bacillati</taxon>
        <taxon>Bacillota</taxon>
        <taxon>Bacilli</taxon>
        <taxon>Bacillales</taxon>
        <taxon>Bacillaceae</taxon>
        <taxon>Thalassorhabdus</taxon>
    </lineage>
</organism>
<keyword evidence="4" id="KW-0560">Oxidoreductase</keyword>
<sequence length="265" mass="28086">MSIFREDSLAGEHALITGATGGIGKETARLLASMGADITITGRNKEKLAALKVELTNSSPDISVASFPCDIGNNEEREELVHKAKKENGKVTILINSAGVLGGNVLEELTQEVMEKVMHINYTSAVLLSQLVYPDMKERQKGAVINVSSLSGLRGTYGNTAYAASKFALIGFTHSFAVEAIQHGIRVNAVCPGYVDTEMGSQAIEKAGKRQHRTLPEQLQIVNASLPSGRITSPEEVAHTIAFLATDSAKNIVGEAVKISGGGVL</sequence>
<dbReference type="PROSITE" id="PS00061">
    <property type="entry name" value="ADH_SHORT"/>
    <property type="match status" value="1"/>
</dbReference>
<dbReference type="PANTHER" id="PTHR42879">
    <property type="entry name" value="3-OXOACYL-(ACYL-CARRIER-PROTEIN) REDUCTASE"/>
    <property type="match status" value="1"/>
</dbReference>
<dbReference type="CDD" id="cd05233">
    <property type="entry name" value="SDR_c"/>
    <property type="match status" value="1"/>
</dbReference>
<dbReference type="PRINTS" id="PR00081">
    <property type="entry name" value="GDHRDH"/>
</dbReference>
<dbReference type="Pfam" id="PF00106">
    <property type="entry name" value="adh_short"/>
    <property type="match status" value="1"/>
</dbReference>
<feature type="domain" description="Ketoreductase" evidence="3">
    <location>
        <begin position="12"/>
        <end position="184"/>
    </location>
</feature>
<dbReference type="InterPro" id="IPR036291">
    <property type="entry name" value="NAD(P)-bd_dom_sf"/>
</dbReference>
<dbReference type="SMART" id="SM00822">
    <property type="entry name" value="PKS_KR"/>
    <property type="match status" value="1"/>
</dbReference>
<dbReference type="Gene3D" id="3.40.50.720">
    <property type="entry name" value="NAD(P)-binding Rossmann-like Domain"/>
    <property type="match status" value="1"/>
</dbReference>
<dbReference type="SUPFAM" id="SSF51735">
    <property type="entry name" value="NAD(P)-binding Rossmann-fold domains"/>
    <property type="match status" value="1"/>
</dbReference>
<dbReference type="InterPro" id="IPR002347">
    <property type="entry name" value="SDR_fam"/>
</dbReference>
<gene>
    <name evidence="4" type="ORF">ACFPU1_16345</name>
</gene>
<evidence type="ECO:0000313" key="4">
    <source>
        <dbReference type="EMBL" id="MFC5714322.1"/>
    </source>
</evidence>
<evidence type="ECO:0000259" key="3">
    <source>
        <dbReference type="SMART" id="SM00822"/>
    </source>
</evidence>
<evidence type="ECO:0000313" key="5">
    <source>
        <dbReference type="Proteomes" id="UP001596142"/>
    </source>
</evidence>
<dbReference type="EC" id="1.1.1.-" evidence="4"/>
<comment type="caution">
    <text evidence="4">The sequence shown here is derived from an EMBL/GenBank/DDBJ whole genome shotgun (WGS) entry which is preliminary data.</text>
</comment>
<accession>A0ABW0YU91</accession>
<evidence type="ECO:0000256" key="1">
    <source>
        <dbReference type="ARBA" id="ARBA00006484"/>
    </source>
</evidence>
<dbReference type="PRINTS" id="PR00080">
    <property type="entry name" value="SDRFAMILY"/>
</dbReference>
<evidence type="ECO:0000256" key="2">
    <source>
        <dbReference type="RuleBase" id="RU000363"/>
    </source>
</evidence>
<dbReference type="InterPro" id="IPR050259">
    <property type="entry name" value="SDR"/>
</dbReference>
<protein>
    <submittedName>
        <fullName evidence="4">SDR family NAD(P)-dependent oxidoreductase</fullName>
        <ecNumber evidence="4">1.1.1.-</ecNumber>
    </submittedName>
</protein>
<dbReference type="GO" id="GO:0016491">
    <property type="term" value="F:oxidoreductase activity"/>
    <property type="evidence" value="ECO:0007669"/>
    <property type="project" value="UniProtKB-KW"/>
</dbReference>
<name>A0ABW0YU91_9BACI</name>
<comment type="similarity">
    <text evidence="1 2">Belongs to the short-chain dehydrogenases/reductases (SDR) family.</text>
</comment>